<gene>
    <name evidence="2" type="ORF">COX18_07680</name>
</gene>
<dbReference type="AlphaFoldDB" id="A0A2H0A435"/>
<comment type="caution">
    <text evidence="2">The sequence shown here is derived from an EMBL/GenBank/DDBJ whole genome shotgun (WGS) entry which is preliminary data.</text>
</comment>
<protein>
    <recommendedName>
        <fullName evidence="4">t-SNARE coiled-coil homology domain-containing protein</fullName>
    </recommendedName>
</protein>
<organism evidence="2 3">
    <name type="scientific">Candidatus Desantisbacteria bacterium CG23_combo_of_CG06-09_8_20_14_all_40_23</name>
    <dbReference type="NCBI Taxonomy" id="1974550"/>
    <lineage>
        <taxon>Bacteria</taxon>
        <taxon>Candidatus Desantisiibacteriota</taxon>
    </lineage>
</organism>
<dbReference type="Proteomes" id="UP000231067">
    <property type="component" value="Unassembled WGS sequence"/>
</dbReference>
<reference evidence="2 3" key="1">
    <citation type="submission" date="2017-09" db="EMBL/GenBank/DDBJ databases">
        <title>Depth-based differentiation of microbial function through sediment-hosted aquifers and enrichment of novel symbionts in the deep terrestrial subsurface.</title>
        <authorList>
            <person name="Probst A.J."/>
            <person name="Ladd B."/>
            <person name="Jarett J.K."/>
            <person name="Geller-Mcgrath D.E."/>
            <person name="Sieber C.M."/>
            <person name="Emerson J.B."/>
            <person name="Anantharaman K."/>
            <person name="Thomas B.C."/>
            <person name="Malmstrom R."/>
            <person name="Stieglmeier M."/>
            <person name="Klingl A."/>
            <person name="Woyke T."/>
            <person name="Ryan C.M."/>
            <person name="Banfield J.F."/>
        </authorList>
    </citation>
    <scope>NUCLEOTIDE SEQUENCE [LARGE SCALE GENOMIC DNA]</scope>
    <source>
        <strain evidence="2">CG23_combo_of_CG06-09_8_20_14_all_40_23</strain>
    </source>
</reference>
<feature type="coiled-coil region" evidence="1">
    <location>
        <begin position="48"/>
        <end position="102"/>
    </location>
</feature>
<evidence type="ECO:0000256" key="1">
    <source>
        <dbReference type="SAM" id="Coils"/>
    </source>
</evidence>
<accession>A0A2H0A435</accession>
<evidence type="ECO:0008006" key="4">
    <source>
        <dbReference type="Google" id="ProtNLM"/>
    </source>
</evidence>
<proteinExistence type="predicted"/>
<evidence type="ECO:0000313" key="3">
    <source>
        <dbReference type="Proteomes" id="UP000231067"/>
    </source>
</evidence>
<sequence length="109" mass="13017">MENIIEKTKKIIQDIVLPELEVIKGENRDIKTILELTNKRLDDINSHLVDQSRRIDETNKRIDETNNRINKLYEVIVRRDEHEKLKIKITKIEQDVVEIKEKIQYKIAA</sequence>
<name>A0A2H0A435_9BACT</name>
<dbReference type="EMBL" id="PCSH01000134">
    <property type="protein sequence ID" value="PIP40161.1"/>
    <property type="molecule type" value="Genomic_DNA"/>
</dbReference>
<evidence type="ECO:0000313" key="2">
    <source>
        <dbReference type="EMBL" id="PIP40161.1"/>
    </source>
</evidence>
<keyword evidence="1" id="KW-0175">Coiled coil</keyword>